<name>K1TVW2_9ZZZZ</name>
<reference evidence="1" key="1">
    <citation type="journal article" date="2013" name="Environ. Microbiol.">
        <title>Microbiota from the distal guts of lean and obese adolescents exhibit partial functional redundancy besides clear differences in community structure.</title>
        <authorList>
            <person name="Ferrer M."/>
            <person name="Ruiz A."/>
            <person name="Lanza F."/>
            <person name="Haange S.B."/>
            <person name="Oberbach A."/>
            <person name="Till H."/>
            <person name="Bargiela R."/>
            <person name="Campoy C."/>
            <person name="Segura M.T."/>
            <person name="Richter M."/>
            <person name="von Bergen M."/>
            <person name="Seifert J."/>
            <person name="Suarez A."/>
        </authorList>
    </citation>
    <scope>NUCLEOTIDE SEQUENCE</scope>
</reference>
<accession>K1TVW2</accession>
<sequence length="70" mass="7858">MKTCVVTATYGCAPNKVWLYMTNPTLNSWNPTVASAEVDLEGMHIVEKNKDGTTTDIHFDKLDKPRRISC</sequence>
<dbReference type="SUPFAM" id="SSF55961">
    <property type="entry name" value="Bet v1-like"/>
    <property type="match status" value="1"/>
</dbReference>
<evidence type="ECO:0000313" key="1">
    <source>
        <dbReference type="EMBL" id="EKC73978.1"/>
    </source>
</evidence>
<proteinExistence type="predicted"/>
<gene>
    <name evidence="1" type="ORF">LEA_05953</name>
</gene>
<protein>
    <submittedName>
        <fullName evidence="1">Uncharacterized protein</fullName>
    </submittedName>
</protein>
<comment type="caution">
    <text evidence="1">The sequence shown here is derived from an EMBL/GenBank/DDBJ whole genome shotgun (WGS) entry which is preliminary data.</text>
</comment>
<feature type="non-terminal residue" evidence="1">
    <location>
        <position position="70"/>
    </location>
</feature>
<organism evidence="1">
    <name type="scientific">human gut metagenome</name>
    <dbReference type="NCBI Taxonomy" id="408170"/>
    <lineage>
        <taxon>unclassified sequences</taxon>
        <taxon>metagenomes</taxon>
        <taxon>organismal metagenomes</taxon>
    </lineage>
</organism>
<dbReference type="EMBL" id="AJWY01003889">
    <property type="protein sequence ID" value="EKC73978.1"/>
    <property type="molecule type" value="Genomic_DNA"/>
</dbReference>
<dbReference type="AlphaFoldDB" id="K1TVW2"/>